<dbReference type="EMBL" id="CACVKT020005120">
    <property type="protein sequence ID" value="CAC5393091.1"/>
    <property type="molecule type" value="Genomic_DNA"/>
</dbReference>
<sequence length="235" mass="28127">MIIFRVNIEEQLVNRVIQKEGKATKLIPVFFHNGSNYDFHFLIEELMKHEDEYNKVKLLSKNSENYISIDYGSYNRKLRFLDSYRFMLKGLSDIAKSMDDFPILEKEFSDFKWEEDLDYYKKVPKGRGCLIKCDLKYTDKCKKKTIKYPLAPEKQDQKEELSNYQLNLLGNKPLESDWLAKYINFNTEQRTKSKSDFEKDLWKLMNNSFYGKTLEDIRGRSEIKLLTDREEVKNI</sequence>
<proteinExistence type="predicted"/>
<dbReference type="AlphaFoldDB" id="A0A6J8CBZ4"/>
<dbReference type="Proteomes" id="UP000507470">
    <property type="component" value="Unassembled WGS sequence"/>
</dbReference>
<evidence type="ECO:0000313" key="2">
    <source>
        <dbReference type="Proteomes" id="UP000507470"/>
    </source>
</evidence>
<organism evidence="1 2">
    <name type="scientific">Mytilus coruscus</name>
    <name type="common">Sea mussel</name>
    <dbReference type="NCBI Taxonomy" id="42192"/>
    <lineage>
        <taxon>Eukaryota</taxon>
        <taxon>Metazoa</taxon>
        <taxon>Spiralia</taxon>
        <taxon>Lophotrochozoa</taxon>
        <taxon>Mollusca</taxon>
        <taxon>Bivalvia</taxon>
        <taxon>Autobranchia</taxon>
        <taxon>Pteriomorphia</taxon>
        <taxon>Mytilida</taxon>
        <taxon>Mytiloidea</taxon>
        <taxon>Mytilidae</taxon>
        <taxon>Mytilinae</taxon>
        <taxon>Mytilus</taxon>
    </lineage>
</organism>
<evidence type="ECO:0000313" key="1">
    <source>
        <dbReference type="EMBL" id="CAC5393091.1"/>
    </source>
</evidence>
<reference evidence="1 2" key="1">
    <citation type="submission" date="2020-06" db="EMBL/GenBank/DDBJ databases">
        <authorList>
            <person name="Li R."/>
            <person name="Bekaert M."/>
        </authorList>
    </citation>
    <scope>NUCLEOTIDE SEQUENCE [LARGE SCALE GENOMIC DNA]</scope>
    <source>
        <strain evidence="2">wild</strain>
    </source>
</reference>
<gene>
    <name evidence="1" type="ORF">MCOR_27979</name>
</gene>
<dbReference type="SUPFAM" id="SSF56672">
    <property type="entry name" value="DNA/RNA polymerases"/>
    <property type="match status" value="1"/>
</dbReference>
<name>A0A6J8CBZ4_MYTCO</name>
<accession>A0A6J8CBZ4</accession>
<dbReference type="PANTHER" id="PTHR31511:SF12">
    <property type="entry name" value="RHO TERMINATION FACTOR N-TERMINAL DOMAIN-CONTAINING PROTEIN"/>
    <property type="match status" value="1"/>
</dbReference>
<protein>
    <recommendedName>
        <fullName evidence="3">DNA-directed DNA polymerase</fullName>
    </recommendedName>
</protein>
<dbReference type="SUPFAM" id="SSF53098">
    <property type="entry name" value="Ribonuclease H-like"/>
    <property type="match status" value="1"/>
</dbReference>
<keyword evidence="2" id="KW-1185">Reference proteome</keyword>
<evidence type="ECO:0008006" key="3">
    <source>
        <dbReference type="Google" id="ProtNLM"/>
    </source>
</evidence>
<dbReference type="InterPro" id="IPR043502">
    <property type="entry name" value="DNA/RNA_pol_sf"/>
</dbReference>
<dbReference type="InterPro" id="IPR012337">
    <property type="entry name" value="RNaseH-like_sf"/>
</dbReference>
<dbReference type="OrthoDB" id="2331628at2759"/>
<dbReference type="PANTHER" id="PTHR31511">
    <property type="entry name" value="PROTEIN CBG23764"/>
    <property type="match status" value="1"/>
</dbReference>